<evidence type="ECO:0000256" key="7">
    <source>
        <dbReference type="PIRNR" id="PIRNR038038"/>
    </source>
</evidence>
<sequence>MMFEGIESDEYDSDEFYEEVIGCKKCCAVELPDDFDPNKPPTTGEEYLQHVMYETQNYKAISTDTVLKKKVNEFPLLPEEPTYIVPESSLLPSREWNEQKLAEFIKFRKYIHSKLPPPHLRTAGDGMWMKKIDVEYPKFSVVSKLSLSTLANLSEALADRLDDIKRGHTIPDKVSVWIYTVLALLQVPLLASDIGSVRLIAKRCTELRAQLPADASAEMYNNLNFIICIIGLCFNQGDLISYAD</sequence>
<comment type="function">
    <text evidence="7">The SMN complex catalyzes the assembly of small nuclear ribonucleoproteins (snRNPs), the building blocks of the spliceosome, and thereby plays an important role in the splicing of cellular pre-mRNAs.</text>
</comment>
<comment type="subcellular location">
    <subcellularLocation>
        <location evidence="1">Cytoplasm</location>
    </subcellularLocation>
</comment>
<name>A0A8K0CXH7_IGNLU</name>
<dbReference type="AlphaFoldDB" id="A0A8K0CXH7"/>
<dbReference type="GO" id="GO:0000387">
    <property type="term" value="P:spliceosomal snRNP assembly"/>
    <property type="evidence" value="ECO:0007669"/>
    <property type="project" value="UniProtKB-UniRule"/>
</dbReference>
<dbReference type="InterPro" id="IPR017364">
    <property type="entry name" value="GEMIN2"/>
</dbReference>
<proteinExistence type="inferred from homology"/>
<comment type="similarity">
    <text evidence="5 7">Belongs to the gemin-2 family.</text>
</comment>
<dbReference type="PANTHER" id="PTHR12794:SF0">
    <property type="entry name" value="GEM-ASSOCIATED PROTEIN 2"/>
    <property type="match status" value="1"/>
</dbReference>
<dbReference type="OrthoDB" id="428895at2759"/>
<keyword evidence="2 7" id="KW-0963">Cytoplasm</keyword>
<accession>A0A8K0CXH7</accession>
<evidence type="ECO:0000256" key="1">
    <source>
        <dbReference type="ARBA" id="ARBA00004496"/>
    </source>
</evidence>
<evidence type="ECO:0000256" key="5">
    <source>
        <dbReference type="ARBA" id="ARBA00025758"/>
    </source>
</evidence>
<dbReference type="GO" id="GO:0005681">
    <property type="term" value="C:spliceosomal complex"/>
    <property type="evidence" value="ECO:0007669"/>
    <property type="project" value="UniProtKB-UniRule"/>
</dbReference>
<dbReference type="InterPro" id="IPR035426">
    <property type="entry name" value="Gemin2/Brr1"/>
</dbReference>
<comment type="subunit">
    <text evidence="7">Part of the core SMN complex.</text>
</comment>
<dbReference type="GO" id="GO:0000245">
    <property type="term" value="P:spliceosomal complex assembly"/>
    <property type="evidence" value="ECO:0007669"/>
    <property type="project" value="UniProtKB-UniRule"/>
</dbReference>
<evidence type="ECO:0000256" key="6">
    <source>
        <dbReference type="ARBA" id="ARBA00047179"/>
    </source>
</evidence>
<gene>
    <name evidence="8" type="ORF">ILUMI_12973</name>
</gene>
<evidence type="ECO:0000313" key="8">
    <source>
        <dbReference type="EMBL" id="KAF2893201.1"/>
    </source>
</evidence>
<dbReference type="Pfam" id="PF04938">
    <property type="entry name" value="SIP1"/>
    <property type="match status" value="1"/>
</dbReference>
<evidence type="ECO:0000256" key="2">
    <source>
        <dbReference type="ARBA" id="ARBA00022490"/>
    </source>
</evidence>
<dbReference type="EMBL" id="VTPC01008152">
    <property type="protein sequence ID" value="KAF2893201.1"/>
    <property type="molecule type" value="Genomic_DNA"/>
</dbReference>
<keyword evidence="4 7" id="KW-0508">mRNA splicing</keyword>
<evidence type="ECO:0000256" key="4">
    <source>
        <dbReference type="ARBA" id="ARBA00023187"/>
    </source>
</evidence>
<organism evidence="8 9">
    <name type="scientific">Ignelater luminosus</name>
    <name type="common">Cucubano</name>
    <name type="synonym">Pyrophorus luminosus</name>
    <dbReference type="NCBI Taxonomy" id="2038154"/>
    <lineage>
        <taxon>Eukaryota</taxon>
        <taxon>Metazoa</taxon>
        <taxon>Ecdysozoa</taxon>
        <taxon>Arthropoda</taxon>
        <taxon>Hexapoda</taxon>
        <taxon>Insecta</taxon>
        <taxon>Pterygota</taxon>
        <taxon>Neoptera</taxon>
        <taxon>Endopterygota</taxon>
        <taxon>Coleoptera</taxon>
        <taxon>Polyphaga</taxon>
        <taxon>Elateriformia</taxon>
        <taxon>Elateroidea</taxon>
        <taxon>Elateridae</taxon>
        <taxon>Agrypninae</taxon>
        <taxon>Pyrophorini</taxon>
        <taxon>Ignelater</taxon>
    </lineage>
</organism>
<keyword evidence="9" id="KW-1185">Reference proteome</keyword>
<dbReference type="PANTHER" id="PTHR12794">
    <property type="entry name" value="GEMIN2"/>
    <property type="match status" value="1"/>
</dbReference>
<dbReference type="Proteomes" id="UP000801492">
    <property type="component" value="Unassembled WGS sequence"/>
</dbReference>
<comment type="caution">
    <text evidence="8">The sequence shown here is derived from an EMBL/GenBank/DDBJ whole genome shotgun (WGS) entry which is preliminary data.</text>
</comment>
<dbReference type="Gene3D" id="1.20.58.1070">
    <property type="match status" value="1"/>
</dbReference>
<evidence type="ECO:0000313" key="9">
    <source>
        <dbReference type="Proteomes" id="UP000801492"/>
    </source>
</evidence>
<reference evidence="8" key="1">
    <citation type="submission" date="2019-08" db="EMBL/GenBank/DDBJ databases">
        <title>The genome of the North American firefly Photinus pyralis.</title>
        <authorList>
            <consortium name="Photinus pyralis genome working group"/>
            <person name="Fallon T.R."/>
            <person name="Sander Lower S.E."/>
            <person name="Weng J.-K."/>
        </authorList>
    </citation>
    <scope>NUCLEOTIDE SEQUENCE</scope>
    <source>
        <strain evidence="8">TRF0915ILg1</strain>
        <tissue evidence="8">Whole body</tissue>
    </source>
</reference>
<keyword evidence="3 7" id="KW-0507">mRNA processing</keyword>
<dbReference type="PIRSF" id="PIRSF038038">
    <property type="entry name" value="SMN_Gemin2"/>
    <property type="match status" value="1"/>
</dbReference>
<dbReference type="GO" id="GO:0032797">
    <property type="term" value="C:SMN complex"/>
    <property type="evidence" value="ECO:0007669"/>
    <property type="project" value="UniProtKB-UniRule"/>
</dbReference>
<evidence type="ECO:0000256" key="3">
    <source>
        <dbReference type="ARBA" id="ARBA00022664"/>
    </source>
</evidence>
<protein>
    <recommendedName>
        <fullName evidence="6 7">Gem-associated protein 2</fullName>
    </recommendedName>
</protein>